<proteinExistence type="predicted"/>
<gene>
    <name evidence="2" type="ORF">A3C16_05975</name>
</gene>
<dbReference type="CDD" id="cd02440">
    <property type="entry name" value="AdoMet_MTases"/>
    <property type="match status" value="1"/>
</dbReference>
<dbReference type="SUPFAM" id="SSF53335">
    <property type="entry name" value="S-adenosyl-L-methionine-dependent methyltransferases"/>
    <property type="match status" value="1"/>
</dbReference>
<sequence length="539" mass="59941">MRTYKVVAVMPAYRAVRTLKKTVDAIPTAWVDEVILVDDASSDDTAAHARSLGIKTVVHPKNRGYGGNQKTCYREALAAGADIVVMVHPDFQYDPAFIPELIRPIAEGAADAMFGSRMLIPGGARKGGMPLWKYIANIVLTKIGNAILGLRLSEYHSGFRAYSRVVLGRIPFELNSDNFVFDTEIIAQVRMAGFRIGEIPITTRYFPEASMIGFWKSVQYGFSFLSVLLYYLVSKLGVSRDVFRWVASVDDPCPGCGERRHQLLRAETEHFHRFRENREAYRITEGGNGHGAIVRCTACSLSFVPRSTLPDLAVLYGSQPLDDEYVREGRGRRRTAAHLLKKISRAFGGHSGMLLDVGCGPGFFVDEARRIGWDAHGIEMGEAPARFARTHLGLSTVTRGGLEHLAAMPDGTISVITAWDVIEHLGGPMEFLRVAGAKLQSGGILALSAPRFDSIAARMLGEHWEALLPSHITYFTLPVLKAYLEKNGFHVASARSYWRFFSLQYIFHRIFGRGGPGFLHWLIVPVNLFDEMEVYAKKK</sequence>
<protein>
    <recommendedName>
        <fullName evidence="1">Glycosyltransferase 2-like domain-containing protein</fullName>
    </recommendedName>
</protein>
<dbReference type="PANTHER" id="PTHR48090">
    <property type="entry name" value="UNDECAPRENYL-PHOSPHATE 4-DEOXY-4-FORMAMIDO-L-ARABINOSE TRANSFERASE-RELATED"/>
    <property type="match status" value="1"/>
</dbReference>
<dbReference type="Pfam" id="PF13489">
    <property type="entry name" value="Methyltransf_23"/>
    <property type="match status" value="1"/>
</dbReference>
<evidence type="ECO:0000313" key="3">
    <source>
        <dbReference type="Proteomes" id="UP000177811"/>
    </source>
</evidence>
<dbReference type="SUPFAM" id="SSF53448">
    <property type="entry name" value="Nucleotide-diphospho-sugar transferases"/>
    <property type="match status" value="1"/>
</dbReference>
<feature type="domain" description="Glycosyltransferase 2-like" evidence="1">
    <location>
        <begin position="9"/>
        <end position="167"/>
    </location>
</feature>
<name>A0A1G2KRD3_9BACT</name>
<dbReference type="PANTHER" id="PTHR48090:SF7">
    <property type="entry name" value="RFBJ PROTEIN"/>
    <property type="match status" value="1"/>
</dbReference>
<dbReference type="Pfam" id="PF00535">
    <property type="entry name" value="Glycos_transf_2"/>
    <property type="match status" value="1"/>
</dbReference>
<dbReference type="EMBL" id="MHQL01000053">
    <property type="protein sequence ID" value="OHA01834.1"/>
    <property type="molecule type" value="Genomic_DNA"/>
</dbReference>
<dbReference type="InterPro" id="IPR029063">
    <property type="entry name" value="SAM-dependent_MTases_sf"/>
</dbReference>
<dbReference type="CDD" id="cd04179">
    <property type="entry name" value="DPM_DPG-synthase_like"/>
    <property type="match status" value="1"/>
</dbReference>
<organism evidence="2 3">
    <name type="scientific">Candidatus Sungbacteria bacterium RIFCSPHIGHO2_02_FULL_51_29</name>
    <dbReference type="NCBI Taxonomy" id="1802273"/>
    <lineage>
        <taxon>Bacteria</taxon>
        <taxon>Candidatus Sungiibacteriota</taxon>
    </lineage>
</organism>
<reference evidence="2 3" key="1">
    <citation type="journal article" date="2016" name="Nat. Commun.">
        <title>Thousands of microbial genomes shed light on interconnected biogeochemical processes in an aquifer system.</title>
        <authorList>
            <person name="Anantharaman K."/>
            <person name="Brown C.T."/>
            <person name="Hug L.A."/>
            <person name="Sharon I."/>
            <person name="Castelle C.J."/>
            <person name="Probst A.J."/>
            <person name="Thomas B.C."/>
            <person name="Singh A."/>
            <person name="Wilkins M.J."/>
            <person name="Karaoz U."/>
            <person name="Brodie E.L."/>
            <person name="Williams K.H."/>
            <person name="Hubbard S.S."/>
            <person name="Banfield J.F."/>
        </authorList>
    </citation>
    <scope>NUCLEOTIDE SEQUENCE [LARGE SCALE GENOMIC DNA]</scope>
</reference>
<dbReference type="InterPro" id="IPR050256">
    <property type="entry name" value="Glycosyltransferase_2"/>
</dbReference>
<comment type="caution">
    <text evidence="2">The sequence shown here is derived from an EMBL/GenBank/DDBJ whole genome shotgun (WGS) entry which is preliminary data.</text>
</comment>
<accession>A0A1G2KRD3</accession>
<dbReference type="Proteomes" id="UP000177811">
    <property type="component" value="Unassembled WGS sequence"/>
</dbReference>
<evidence type="ECO:0000259" key="1">
    <source>
        <dbReference type="Pfam" id="PF00535"/>
    </source>
</evidence>
<dbReference type="AlphaFoldDB" id="A0A1G2KRD3"/>
<evidence type="ECO:0000313" key="2">
    <source>
        <dbReference type="EMBL" id="OHA01834.1"/>
    </source>
</evidence>
<dbReference type="Gene3D" id="3.40.50.150">
    <property type="entry name" value="Vaccinia Virus protein VP39"/>
    <property type="match status" value="1"/>
</dbReference>
<dbReference type="Gene3D" id="3.90.550.10">
    <property type="entry name" value="Spore Coat Polysaccharide Biosynthesis Protein SpsA, Chain A"/>
    <property type="match status" value="1"/>
</dbReference>
<dbReference type="InterPro" id="IPR029044">
    <property type="entry name" value="Nucleotide-diphossugar_trans"/>
</dbReference>
<dbReference type="InterPro" id="IPR001173">
    <property type="entry name" value="Glyco_trans_2-like"/>
</dbReference>